<reference evidence="2 3" key="1">
    <citation type="submission" date="2018-03" db="EMBL/GenBank/DDBJ databases">
        <title>Draft Genome Sequences of the Obligatory Marine Myxobacteria Enhygromyxa salina SWB007.</title>
        <authorList>
            <person name="Poehlein A."/>
            <person name="Moghaddam J.A."/>
            <person name="Harms H."/>
            <person name="Alanjari M."/>
            <person name="Koenig G.M."/>
            <person name="Daniel R."/>
            <person name="Schaeberle T.F."/>
        </authorList>
    </citation>
    <scope>NUCLEOTIDE SEQUENCE [LARGE SCALE GENOMIC DNA]</scope>
    <source>
        <strain evidence="2 3">SWB007</strain>
    </source>
</reference>
<accession>A0A2S9YF94</accession>
<dbReference type="OrthoDB" id="9826234at2"/>
<sequence>MSACPAEEAEECLGTVPDDPESLPTRALELGELHNRKFSSYQDGDVVEVETGGQGFQMITPYVEIPLMKGDSDTECWCISGQFVDEPIGPDAWNNEYCIGLTFEEVDGRMRVGPVISILDGSEPRGVPLLFQVRVAGQNFTASSTVELVLR</sequence>
<dbReference type="Proteomes" id="UP000238823">
    <property type="component" value="Unassembled WGS sequence"/>
</dbReference>
<evidence type="ECO:0000313" key="3">
    <source>
        <dbReference type="Proteomes" id="UP000238823"/>
    </source>
</evidence>
<evidence type="ECO:0000313" key="2">
    <source>
        <dbReference type="EMBL" id="PRQ03780.1"/>
    </source>
</evidence>
<feature type="region of interest" description="Disordered" evidence="1">
    <location>
        <begin position="1"/>
        <end position="21"/>
    </location>
</feature>
<gene>
    <name evidence="2" type="ORF">ENSA7_52470</name>
</gene>
<evidence type="ECO:0000256" key="1">
    <source>
        <dbReference type="SAM" id="MobiDB-lite"/>
    </source>
</evidence>
<dbReference type="RefSeq" id="WP_146158154.1">
    <property type="nucleotide sequence ID" value="NZ_PVNL01000107.1"/>
</dbReference>
<comment type="caution">
    <text evidence="2">The sequence shown here is derived from an EMBL/GenBank/DDBJ whole genome shotgun (WGS) entry which is preliminary data.</text>
</comment>
<name>A0A2S9YF94_9BACT</name>
<protein>
    <submittedName>
        <fullName evidence="2">Uncharacterized protein</fullName>
    </submittedName>
</protein>
<dbReference type="EMBL" id="PVNL01000107">
    <property type="protein sequence ID" value="PRQ03780.1"/>
    <property type="molecule type" value="Genomic_DNA"/>
</dbReference>
<proteinExistence type="predicted"/>
<dbReference type="AlphaFoldDB" id="A0A2S9YF94"/>
<organism evidence="2 3">
    <name type="scientific">Enhygromyxa salina</name>
    <dbReference type="NCBI Taxonomy" id="215803"/>
    <lineage>
        <taxon>Bacteria</taxon>
        <taxon>Pseudomonadati</taxon>
        <taxon>Myxococcota</taxon>
        <taxon>Polyangia</taxon>
        <taxon>Nannocystales</taxon>
        <taxon>Nannocystaceae</taxon>
        <taxon>Enhygromyxa</taxon>
    </lineage>
</organism>